<evidence type="ECO:0000313" key="2">
    <source>
        <dbReference type="Proteomes" id="UP001244207"/>
    </source>
</evidence>
<dbReference type="EMBL" id="JAHMHS010000001">
    <property type="protein sequence ID" value="KAK1731687.1"/>
    <property type="molecule type" value="Genomic_DNA"/>
</dbReference>
<gene>
    <name evidence="1" type="ORF">BDZ83DRAFT_622</name>
</gene>
<keyword evidence="2" id="KW-1185">Reference proteome</keyword>
<organism evidence="1 2">
    <name type="scientific">Glomerella acutata</name>
    <name type="common">Colletotrichum acutatum</name>
    <dbReference type="NCBI Taxonomy" id="27357"/>
    <lineage>
        <taxon>Eukaryota</taxon>
        <taxon>Fungi</taxon>
        <taxon>Dikarya</taxon>
        <taxon>Ascomycota</taxon>
        <taxon>Pezizomycotina</taxon>
        <taxon>Sordariomycetes</taxon>
        <taxon>Hypocreomycetidae</taxon>
        <taxon>Glomerellales</taxon>
        <taxon>Glomerellaceae</taxon>
        <taxon>Colletotrichum</taxon>
        <taxon>Colletotrichum acutatum species complex</taxon>
    </lineage>
</organism>
<comment type="caution">
    <text evidence="1">The sequence shown here is derived from an EMBL/GenBank/DDBJ whole genome shotgun (WGS) entry which is preliminary data.</text>
</comment>
<proteinExistence type="predicted"/>
<reference evidence="1" key="1">
    <citation type="submission" date="2021-12" db="EMBL/GenBank/DDBJ databases">
        <title>Comparative genomics, transcriptomics and evolutionary studies reveal genomic signatures of adaptation to plant cell wall in hemibiotrophic fungi.</title>
        <authorList>
            <consortium name="DOE Joint Genome Institute"/>
            <person name="Baroncelli R."/>
            <person name="Diaz J.F."/>
            <person name="Benocci T."/>
            <person name="Peng M."/>
            <person name="Battaglia E."/>
            <person name="Haridas S."/>
            <person name="Andreopoulos W."/>
            <person name="Labutti K."/>
            <person name="Pangilinan J."/>
            <person name="Floch G.L."/>
            <person name="Makela M.R."/>
            <person name="Henrissat B."/>
            <person name="Grigoriev I.V."/>
            <person name="Crouch J.A."/>
            <person name="De Vries R.P."/>
            <person name="Sukno S.A."/>
            <person name="Thon M.R."/>
        </authorList>
    </citation>
    <scope>NUCLEOTIDE SEQUENCE</scope>
    <source>
        <strain evidence="1">CBS 112980</strain>
    </source>
</reference>
<accession>A0AAD8XQ78</accession>
<dbReference type="GeneID" id="85392203"/>
<evidence type="ECO:0000313" key="1">
    <source>
        <dbReference type="EMBL" id="KAK1731687.1"/>
    </source>
</evidence>
<name>A0AAD8XQ78_GLOAC</name>
<dbReference type="AlphaFoldDB" id="A0AAD8XQ78"/>
<dbReference type="Proteomes" id="UP001244207">
    <property type="component" value="Unassembled WGS sequence"/>
</dbReference>
<sequence length="203" mass="22316">MLFSVNVEIGSPFSQRPRAACLSRPFGDGGRTSGRGNGEWDGMSCVEWDVFPAHRAMCPCPSQSHNGRGRLKNGGFIVRSSVSAMVCAAVASSGSSCAVKAWFTEVRRPRDSGPWSRCETRITFMQRTEDQVRFDELCVYYNSHLELGGPMLRLTPLAPVRMKNKTLVLDVESIHLSEKGKGGIGDDKVGKKTTKRVDLYVSP</sequence>
<protein>
    <submittedName>
        <fullName evidence="1">Uncharacterized protein</fullName>
    </submittedName>
</protein>
<dbReference type="RefSeq" id="XP_060371742.1">
    <property type="nucleotide sequence ID" value="XM_060508304.1"/>
</dbReference>